<keyword evidence="6 9" id="KW-1133">Transmembrane helix</keyword>
<keyword evidence="14" id="KW-1185">Reference proteome</keyword>
<reference evidence="13 14" key="1">
    <citation type="submission" date="2020-02" db="EMBL/GenBank/DDBJ databases">
        <authorList>
            <person name="Zheng R.K."/>
            <person name="Sun C.M."/>
        </authorList>
    </citation>
    <scope>NUCLEOTIDE SEQUENCE [LARGE SCALE GENOMIC DNA]</scope>
    <source>
        <strain evidence="14">rifampicinis</strain>
    </source>
</reference>
<comment type="function">
    <text evidence="9">Part of the Sec protein translocase complex. Interacts with the SecYEG preprotein conducting channel. SecDF uses the proton motive force (PMF) to complete protein translocation after the ATP-dependent function of SecA.</text>
</comment>
<accession>A0A7S8ICY3</accession>
<organism evidence="13 14">
    <name type="scientific">Phototrophicus methaneseepsis</name>
    <dbReference type="NCBI Taxonomy" id="2710758"/>
    <lineage>
        <taxon>Bacteria</taxon>
        <taxon>Bacillati</taxon>
        <taxon>Chloroflexota</taxon>
        <taxon>Candidatus Thermofontia</taxon>
        <taxon>Phototrophicales</taxon>
        <taxon>Phototrophicaceae</taxon>
        <taxon>Phototrophicus</taxon>
    </lineage>
</organism>
<comment type="subcellular location">
    <subcellularLocation>
        <location evidence="1 9">Cell membrane</location>
        <topology evidence="1 9">Multi-pass membrane protein</topology>
    </subcellularLocation>
</comment>
<dbReference type="Gene3D" id="3.30.70.3220">
    <property type="match status" value="1"/>
</dbReference>
<feature type="transmembrane region" description="Helical" evidence="9">
    <location>
        <begin position="355"/>
        <end position="373"/>
    </location>
</feature>
<evidence type="ECO:0000256" key="5">
    <source>
        <dbReference type="ARBA" id="ARBA00022927"/>
    </source>
</evidence>
<dbReference type="NCBIfam" id="TIGR01129">
    <property type="entry name" value="secD"/>
    <property type="match status" value="1"/>
</dbReference>
<dbReference type="PANTHER" id="PTHR30081">
    <property type="entry name" value="PROTEIN-EXPORT MEMBRANE PROTEIN SEC"/>
    <property type="match status" value="1"/>
</dbReference>
<evidence type="ECO:0000259" key="11">
    <source>
        <dbReference type="Pfam" id="PF21760"/>
    </source>
</evidence>
<dbReference type="HAMAP" id="MF_01463_B">
    <property type="entry name" value="SecD_B"/>
    <property type="match status" value="1"/>
</dbReference>
<keyword evidence="5 9" id="KW-0653">Protein transport</keyword>
<evidence type="ECO:0000256" key="3">
    <source>
        <dbReference type="ARBA" id="ARBA00022475"/>
    </source>
</evidence>
<dbReference type="NCBIfam" id="TIGR00916">
    <property type="entry name" value="2A0604s01"/>
    <property type="match status" value="1"/>
</dbReference>
<dbReference type="Gene3D" id="3.30.1360.200">
    <property type="match status" value="1"/>
</dbReference>
<feature type="transmembrane region" description="Helical" evidence="9">
    <location>
        <begin position="465"/>
        <end position="487"/>
    </location>
</feature>
<dbReference type="InterPro" id="IPR048634">
    <property type="entry name" value="SecD_SecF_C"/>
</dbReference>
<protein>
    <recommendedName>
        <fullName evidence="9">Protein translocase subunit SecD</fullName>
    </recommendedName>
</protein>
<gene>
    <name evidence="9 13" type="primary">secD</name>
    <name evidence="13" type="ORF">G4Y79_14785</name>
</gene>
<dbReference type="SUPFAM" id="SSF82866">
    <property type="entry name" value="Multidrug efflux transporter AcrB transmembrane domain"/>
    <property type="match status" value="1"/>
</dbReference>
<sequence length="500" mass="53904">MSQHLRWLVFIFVLAIFCLYVALPAETKGVTPDDPICEEWKRDETTFTGDVRCTENIVLDLQNDNQPEFQLNVTQSLGLDLVGGLRVLLEADLPPDAFSAEDLAETANNVDRRVNALGLTEATIQVQGANRILVELPGVHDREQAISTIQQTALLEFVDFSGITSPQQYVGRHILTTEQVRLQDLRGDEAIDDGIERLPNPGTNGPFETVMTGAGLQAASAQYGALSQTSAASWFINFEIDPDYQQTFGTFTGNNVGQPMAIVLDGVVISAPVIQAQLTSGGVITGDFTEEEATQLALQLRSGALPIPLSVESAEEVGATLGQESVNLSVRAGVIGVVIVLAFMLIYYRVPGIAADLALIVYILLNLALFKLIPVTLTLPAITGLLIGIGTAVDGNILIFERIKEEIRDGKRLDEALDSGFARAWSSIRDSNLSTIIICVVLFFFGQTPGASVVSGFAVTLALGLVVNLFTAVLVTRTFLYVIVGLFHNAVSDRKWLVGA</sequence>
<evidence type="ECO:0000256" key="1">
    <source>
        <dbReference type="ARBA" id="ARBA00004651"/>
    </source>
</evidence>
<keyword evidence="7 9" id="KW-0811">Translocation</keyword>
<dbReference type="InterPro" id="IPR001036">
    <property type="entry name" value="Acrflvin-R"/>
</dbReference>
<evidence type="ECO:0000259" key="10">
    <source>
        <dbReference type="Pfam" id="PF02355"/>
    </source>
</evidence>
<dbReference type="RefSeq" id="WP_195169045.1">
    <property type="nucleotide sequence ID" value="NZ_CP062983.1"/>
</dbReference>
<keyword evidence="8 9" id="KW-0472">Membrane</keyword>
<evidence type="ECO:0000313" key="14">
    <source>
        <dbReference type="Proteomes" id="UP000594468"/>
    </source>
</evidence>
<feature type="transmembrane region" description="Helical" evidence="9">
    <location>
        <begin position="379"/>
        <end position="400"/>
    </location>
</feature>
<dbReference type="Pfam" id="PF22599">
    <property type="entry name" value="SecDF_P1_head"/>
    <property type="match status" value="1"/>
</dbReference>
<evidence type="ECO:0000256" key="2">
    <source>
        <dbReference type="ARBA" id="ARBA00022448"/>
    </source>
</evidence>
<dbReference type="Gene3D" id="1.20.1640.10">
    <property type="entry name" value="Multidrug efflux transporter AcrB transmembrane domain"/>
    <property type="match status" value="1"/>
</dbReference>
<dbReference type="GO" id="GO:0006605">
    <property type="term" value="P:protein targeting"/>
    <property type="evidence" value="ECO:0007669"/>
    <property type="project" value="UniProtKB-UniRule"/>
</dbReference>
<evidence type="ECO:0000259" key="12">
    <source>
        <dbReference type="Pfam" id="PF22599"/>
    </source>
</evidence>
<evidence type="ECO:0000256" key="4">
    <source>
        <dbReference type="ARBA" id="ARBA00022692"/>
    </source>
</evidence>
<dbReference type="InterPro" id="IPR054384">
    <property type="entry name" value="SecDF_P1_head"/>
</dbReference>
<dbReference type="InterPro" id="IPR055344">
    <property type="entry name" value="SecD_SecF_C_bact"/>
</dbReference>
<evidence type="ECO:0000256" key="9">
    <source>
        <dbReference type="HAMAP-Rule" id="MF_01463"/>
    </source>
</evidence>
<dbReference type="PANTHER" id="PTHR30081:SF1">
    <property type="entry name" value="PROTEIN TRANSLOCASE SUBUNIT SECD"/>
    <property type="match status" value="1"/>
</dbReference>
<keyword evidence="3 9" id="KW-1003">Cell membrane</keyword>
<dbReference type="Pfam" id="PF21760">
    <property type="entry name" value="SecD_1st"/>
    <property type="match status" value="1"/>
</dbReference>
<dbReference type="Proteomes" id="UP000594468">
    <property type="component" value="Chromosome"/>
</dbReference>
<feature type="domain" description="Protein translocase subunit SecDF P1" evidence="11">
    <location>
        <begin position="107"/>
        <end position="159"/>
    </location>
</feature>
<evidence type="ECO:0000256" key="6">
    <source>
        <dbReference type="ARBA" id="ARBA00022989"/>
    </source>
</evidence>
<dbReference type="GO" id="GO:0065002">
    <property type="term" value="P:intracellular protein transmembrane transport"/>
    <property type="evidence" value="ECO:0007669"/>
    <property type="project" value="UniProtKB-UniRule"/>
</dbReference>
<dbReference type="EMBL" id="CP062983">
    <property type="protein sequence ID" value="QPC80971.1"/>
    <property type="molecule type" value="Genomic_DNA"/>
</dbReference>
<feature type="domain" description="SecDF P1 head subdomain" evidence="12">
    <location>
        <begin position="209"/>
        <end position="307"/>
    </location>
</feature>
<evidence type="ECO:0000313" key="13">
    <source>
        <dbReference type="EMBL" id="QPC80971.1"/>
    </source>
</evidence>
<evidence type="ECO:0000256" key="7">
    <source>
        <dbReference type="ARBA" id="ARBA00023010"/>
    </source>
</evidence>
<dbReference type="InterPro" id="IPR005791">
    <property type="entry name" value="SecD"/>
</dbReference>
<keyword evidence="4 9" id="KW-0812">Transmembrane</keyword>
<comment type="subunit">
    <text evidence="9">Forms a complex with SecF. Part of the essential Sec protein translocation apparatus which comprises SecA, SecYEG and auxiliary proteins SecDF. Other proteins may also be involved.</text>
</comment>
<dbReference type="GO" id="GO:0015450">
    <property type="term" value="F:protein-transporting ATPase activity"/>
    <property type="evidence" value="ECO:0007669"/>
    <property type="project" value="InterPro"/>
</dbReference>
<feature type="transmembrane region" description="Helical" evidence="9">
    <location>
        <begin position="328"/>
        <end position="348"/>
    </location>
</feature>
<comment type="similarity">
    <text evidence="9">Belongs to the SecD/SecF family. SecD subfamily.</text>
</comment>
<dbReference type="InterPro" id="IPR022813">
    <property type="entry name" value="SecD/SecF_arch_bac"/>
</dbReference>
<feature type="domain" description="Protein export membrane protein SecD/SecF C-terminal" evidence="10">
    <location>
        <begin position="311"/>
        <end position="482"/>
    </location>
</feature>
<dbReference type="InterPro" id="IPR048631">
    <property type="entry name" value="SecD_1st"/>
</dbReference>
<feature type="transmembrane region" description="Helical" evidence="9">
    <location>
        <begin position="433"/>
        <end position="459"/>
    </location>
</feature>
<comment type="caution">
    <text evidence="9">Lacks conserved residue(s) required for the propagation of feature annotation.</text>
</comment>
<keyword evidence="2 9" id="KW-0813">Transport</keyword>
<dbReference type="Pfam" id="PF02355">
    <property type="entry name" value="SecD_SecF_C"/>
    <property type="match status" value="1"/>
</dbReference>
<evidence type="ECO:0000256" key="8">
    <source>
        <dbReference type="ARBA" id="ARBA00023136"/>
    </source>
</evidence>
<dbReference type="PRINTS" id="PR00702">
    <property type="entry name" value="ACRIFLAVINRP"/>
</dbReference>
<name>A0A7S8ICY3_9CHLR</name>
<proteinExistence type="inferred from homology"/>
<dbReference type="GO" id="GO:0043952">
    <property type="term" value="P:protein transport by the Sec complex"/>
    <property type="evidence" value="ECO:0007669"/>
    <property type="project" value="UniProtKB-UniRule"/>
</dbReference>
<dbReference type="AlphaFoldDB" id="A0A7S8ICY3"/>
<dbReference type="KEGG" id="pmet:G4Y79_14785"/>
<dbReference type="GO" id="GO:0005886">
    <property type="term" value="C:plasma membrane"/>
    <property type="evidence" value="ECO:0007669"/>
    <property type="project" value="UniProtKB-SubCell"/>
</dbReference>